<dbReference type="PANTHER" id="PTHR38847:SF1">
    <property type="entry name" value="PSEUDOURIDINE SYNTHASE RSUA_RLUA-LIKE DOMAIN-CONTAINING PROTEIN"/>
    <property type="match status" value="1"/>
</dbReference>
<dbReference type="AlphaFoldDB" id="A0A1Y6CP87"/>
<dbReference type="RefSeq" id="WP_132325808.1">
    <property type="nucleotide sequence ID" value="NZ_FWZT01000034.1"/>
</dbReference>
<keyword evidence="2" id="KW-1185">Reference proteome</keyword>
<evidence type="ECO:0008006" key="3">
    <source>
        <dbReference type="Google" id="ProtNLM"/>
    </source>
</evidence>
<dbReference type="Pfam" id="PF14273">
    <property type="entry name" value="DUF4360"/>
    <property type="match status" value="1"/>
</dbReference>
<dbReference type="Proteomes" id="UP000192907">
    <property type="component" value="Unassembled WGS sequence"/>
</dbReference>
<dbReference type="EMBL" id="FWZT01000034">
    <property type="protein sequence ID" value="SMF79928.1"/>
    <property type="molecule type" value="Genomic_DNA"/>
</dbReference>
<protein>
    <recommendedName>
        <fullName evidence="3">DUF4360 domain-containing protein</fullName>
    </recommendedName>
</protein>
<gene>
    <name evidence="1" type="ORF">SAMN06296036_13414</name>
</gene>
<reference evidence="2" key="1">
    <citation type="submission" date="2017-04" db="EMBL/GenBank/DDBJ databases">
        <authorList>
            <person name="Varghese N."/>
            <person name="Submissions S."/>
        </authorList>
    </citation>
    <scope>NUCLEOTIDE SEQUENCE [LARGE SCALE GENOMIC DNA]</scope>
    <source>
        <strain evidence="2">RKEM611</strain>
    </source>
</reference>
<evidence type="ECO:0000313" key="2">
    <source>
        <dbReference type="Proteomes" id="UP000192907"/>
    </source>
</evidence>
<dbReference type="InterPro" id="IPR025649">
    <property type="entry name" value="DUF4360"/>
</dbReference>
<proteinExistence type="predicted"/>
<accession>A0A1Y6CP87</accession>
<dbReference type="PANTHER" id="PTHR38847">
    <property type="match status" value="1"/>
</dbReference>
<dbReference type="STRING" id="1513793.SAMN06296036_13414"/>
<sequence>MKLILACFGLITSFSGVYGSAPAYVVIESLEVNGTGCPKGSVQRSISGDRRSFTLFFNEYLAEIGAGTSLRDQRKSCQITVNLATPGGWRFAVSRFTYRGFADLDKGIEGSHDTNYYFQGEIDGGSFQHVMQGPRNFGFDFTDSVPTAEEVWSSCSQKRALNIQTVMKLSNTNKAAFPNASGAMGTDALDGTIGEQRWDIKWESCNP</sequence>
<evidence type="ECO:0000313" key="1">
    <source>
        <dbReference type="EMBL" id="SMF79928.1"/>
    </source>
</evidence>
<name>A0A1Y6CP87_9BACT</name>
<dbReference type="OrthoDB" id="5291937at2"/>
<organism evidence="1 2">
    <name type="scientific">Pseudobacteriovorax antillogorgiicola</name>
    <dbReference type="NCBI Taxonomy" id="1513793"/>
    <lineage>
        <taxon>Bacteria</taxon>
        <taxon>Pseudomonadati</taxon>
        <taxon>Bdellovibrionota</taxon>
        <taxon>Oligoflexia</taxon>
        <taxon>Oligoflexales</taxon>
        <taxon>Pseudobacteriovoracaceae</taxon>
        <taxon>Pseudobacteriovorax</taxon>
    </lineage>
</organism>